<evidence type="ECO:0000256" key="3">
    <source>
        <dbReference type="ARBA" id="ARBA00022490"/>
    </source>
</evidence>
<dbReference type="PANTHER" id="PTHR34471">
    <property type="entry name" value="ARGININE REPRESSOR"/>
    <property type="match status" value="1"/>
</dbReference>
<gene>
    <name evidence="9" type="ORF">METZ01_LOCUS52532</name>
</gene>
<feature type="domain" description="Arginine repressor DNA-binding" evidence="7">
    <location>
        <begin position="2"/>
        <end position="56"/>
    </location>
</feature>
<dbReference type="InterPro" id="IPR020899">
    <property type="entry name" value="Arg_repress_C"/>
</dbReference>
<comment type="subcellular location">
    <subcellularLocation>
        <location evidence="1">Cytoplasm</location>
    </subcellularLocation>
</comment>
<dbReference type="EMBL" id="UINC01002726">
    <property type="protein sequence ID" value="SUZ99678.1"/>
    <property type="molecule type" value="Genomic_DNA"/>
</dbReference>
<feature type="domain" description="Arginine repressor C-terminal" evidence="8">
    <location>
        <begin position="81"/>
        <end position="145"/>
    </location>
</feature>
<comment type="similarity">
    <text evidence="2">Belongs to the ArgR family.</text>
</comment>
<dbReference type="Pfam" id="PF01316">
    <property type="entry name" value="Arg_repressor"/>
    <property type="match status" value="1"/>
</dbReference>
<dbReference type="InterPro" id="IPR036251">
    <property type="entry name" value="Arg_repress_C_sf"/>
</dbReference>
<dbReference type="Gene3D" id="1.10.10.10">
    <property type="entry name" value="Winged helix-like DNA-binding domain superfamily/Winged helix DNA-binding domain"/>
    <property type="match status" value="1"/>
</dbReference>
<dbReference type="NCBIfam" id="TIGR01529">
    <property type="entry name" value="argR_whole"/>
    <property type="match status" value="1"/>
</dbReference>
<evidence type="ECO:0000313" key="9">
    <source>
        <dbReference type="EMBL" id="SUZ99678.1"/>
    </source>
</evidence>
<dbReference type="GO" id="GO:0051259">
    <property type="term" value="P:protein complex oligomerization"/>
    <property type="evidence" value="ECO:0007669"/>
    <property type="project" value="InterPro"/>
</dbReference>
<sequence>MKQFRQAAIVELVTGEAIHSQELLRKRLKRRGFDATQATLSRDIKELGLVKRAADGAYQRVDVVQMQTMGPRADVQRTVADYLKRVERVEQMIVLKTDPGEAQLLALAIDRATYDEVVGTVGGDDTILVIARHRRAAAEMVKRFETWAKA</sequence>
<dbReference type="GO" id="GO:0005737">
    <property type="term" value="C:cytoplasm"/>
    <property type="evidence" value="ECO:0007669"/>
    <property type="project" value="UniProtKB-SubCell"/>
</dbReference>
<evidence type="ECO:0008006" key="10">
    <source>
        <dbReference type="Google" id="ProtNLM"/>
    </source>
</evidence>
<evidence type="ECO:0000259" key="7">
    <source>
        <dbReference type="Pfam" id="PF01316"/>
    </source>
</evidence>
<dbReference type="InterPro" id="IPR036390">
    <property type="entry name" value="WH_DNA-bd_sf"/>
</dbReference>
<dbReference type="Gene3D" id="3.30.1360.40">
    <property type="match status" value="1"/>
</dbReference>
<name>A0A381S8P4_9ZZZZ</name>
<keyword evidence="3" id="KW-0963">Cytoplasm</keyword>
<keyword evidence="6" id="KW-0804">Transcription</keyword>
<dbReference type="SUPFAM" id="SSF46785">
    <property type="entry name" value="Winged helix' DNA-binding domain"/>
    <property type="match status" value="1"/>
</dbReference>
<dbReference type="PANTHER" id="PTHR34471:SF1">
    <property type="entry name" value="ARGININE REPRESSOR"/>
    <property type="match status" value="1"/>
</dbReference>
<dbReference type="GO" id="GO:0034618">
    <property type="term" value="F:arginine binding"/>
    <property type="evidence" value="ECO:0007669"/>
    <property type="project" value="InterPro"/>
</dbReference>
<evidence type="ECO:0000256" key="1">
    <source>
        <dbReference type="ARBA" id="ARBA00004496"/>
    </source>
</evidence>
<dbReference type="GO" id="GO:0006525">
    <property type="term" value="P:arginine metabolic process"/>
    <property type="evidence" value="ECO:0007669"/>
    <property type="project" value="InterPro"/>
</dbReference>
<dbReference type="InterPro" id="IPR036388">
    <property type="entry name" value="WH-like_DNA-bd_sf"/>
</dbReference>
<evidence type="ECO:0000259" key="8">
    <source>
        <dbReference type="Pfam" id="PF02863"/>
    </source>
</evidence>
<evidence type="ECO:0000256" key="5">
    <source>
        <dbReference type="ARBA" id="ARBA00023125"/>
    </source>
</evidence>
<evidence type="ECO:0000256" key="2">
    <source>
        <dbReference type="ARBA" id="ARBA00008316"/>
    </source>
</evidence>
<protein>
    <recommendedName>
        <fullName evidence="10">Arginine repressor</fullName>
    </recommendedName>
</protein>
<dbReference type="SUPFAM" id="SSF55252">
    <property type="entry name" value="C-terminal domain of arginine repressor"/>
    <property type="match status" value="1"/>
</dbReference>
<organism evidence="9">
    <name type="scientific">marine metagenome</name>
    <dbReference type="NCBI Taxonomy" id="408172"/>
    <lineage>
        <taxon>unclassified sequences</taxon>
        <taxon>metagenomes</taxon>
        <taxon>ecological metagenomes</taxon>
    </lineage>
</organism>
<accession>A0A381S8P4</accession>
<keyword evidence="4" id="KW-0805">Transcription regulation</keyword>
<dbReference type="InterPro" id="IPR001669">
    <property type="entry name" value="Arg_repress"/>
</dbReference>
<keyword evidence="5" id="KW-0238">DNA-binding</keyword>
<dbReference type="GO" id="GO:0003700">
    <property type="term" value="F:DNA-binding transcription factor activity"/>
    <property type="evidence" value="ECO:0007669"/>
    <property type="project" value="InterPro"/>
</dbReference>
<dbReference type="HAMAP" id="MF_00173">
    <property type="entry name" value="Arg_repressor"/>
    <property type="match status" value="1"/>
</dbReference>
<evidence type="ECO:0000256" key="6">
    <source>
        <dbReference type="ARBA" id="ARBA00023163"/>
    </source>
</evidence>
<dbReference type="PRINTS" id="PR01467">
    <property type="entry name" value="ARGREPRESSOR"/>
</dbReference>
<dbReference type="Pfam" id="PF02863">
    <property type="entry name" value="Arg_repressor_C"/>
    <property type="match status" value="1"/>
</dbReference>
<dbReference type="AlphaFoldDB" id="A0A381S8P4"/>
<evidence type="ECO:0000256" key="4">
    <source>
        <dbReference type="ARBA" id="ARBA00023015"/>
    </source>
</evidence>
<reference evidence="9" key="1">
    <citation type="submission" date="2018-05" db="EMBL/GenBank/DDBJ databases">
        <authorList>
            <person name="Lanie J.A."/>
            <person name="Ng W.-L."/>
            <person name="Kazmierczak K.M."/>
            <person name="Andrzejewski T.M."/>
            <person name="Davidsen T.M."/>
            <person name="Wayne K.J."/>
            <person name="Tettelin H."/>
            <person name="Glass J.I."/>
            <person name="Rusch D."/>
            <person name="Podicherti R."/>
            <person name="Tsui H.-C.T."/>
            <person name="Winkler M.E."/>
        </authorList>
    </citation>
    <scope>NUCLEOTIDE SEQUENCE</scope>
</reference>
<dbReference type="InterPro" id="IPR020900">
    <property type="entry name" value="Arg_repress_DNA-bd"/>
</dbReference>
<proteinExistence type="inferred from homology"/>
<dbReference type="GO" id="GO:0003677">
    <property type="term" value="F:DNA binding"/>
    <property type="evidence" value="ECO:0007669"/>
    <property type="project" value="UniProtKB-KW"/>
</dbReference>